<dbReference type="CDD" id="cd12110">
    <property type="entry name" value="PHP_HisPPase_Hisj_like"/>
    <property type="match status" value="1"/>
</dbReference>
<sequence>MKKHDAHVHSPFCPHGSKDDFRKYIEELCKKNFHFVTFTEHAPLPTSFKDPTPTKDSAMTYSELENYIESLNNLKKEYKGQMNILVGLEVDYIRICENETKAMLDTYGPYLDDGILSVHFLPAGSSHICLDYDEIAFQQLIKYYGNIEQVYRAYYREIHASILSSLGSFKPKRIGHITLIKKFIELFPYIMSEHVRQSAATCLAEVAKHGLELDFNTAGLRKPYADGIYLEKWMITEAKQKNIPLVYGSDAHQARDAGFGYEFFEHLCDSN</sequence>
<reference evidence="10 11" key="1">
    <citation type="submission" date="2023-01" db="EMBL/GenBank/DDBJ databases">
        <title>Bacillus changyiensis sp. nov., isolated from a coastal deposit.</title>
        <authorList>
            <person name="Xiao G."/>
            <person name="Lai Q."/>
            <person name="Hu Z."/>
            <person name="Shao Z."/>
        </authorList>
    </citation>
    <scope>NUCLEOTIDE SEQUENCE [LARGE SCALE GENOMIC DNA]</scope>
    <source>
        <strain evidence="10 11">CLL-7-23</strain>
    </source>
</reference>
<dbReference type="Proteomes" id="UP001211894">
    <property type="component" value="Unassembled WGS sequence"/>
</dbReference>
<protein>
    <recommendedName>
        <fullName evidence="3 8">Histidinol-phosphatase</fullName>
        <shortName evidence="8">HolPase</shortName>
        <ecNumber evidence="3 8">3.1.3.15</ecNumber>
    </recommendedName>
</protein>
<dbReference type="InterPro" id="IPR004013">
    <property type="entry name" value="PHP_dom"/>
</dbReference>
<dbReference type="Pfam" id="PF02811">
    <property type="entry name" value="PHP"/>
    <property type="match status" value="1"/>
</dbReference>
<evidence type="ECO:0000259" key="9">
    <source>
        <dbReference type="Pfam" id="PF02811"/>
    </source>
</evidence>
<comment type="catalytic activity">
    <reaction evidence="7 8">
        <text>L-histidinol phosphate + H2O = L-histidinol + phosphate</text>
        <dbReference type="Rhea" id="RHEA:14465"/>
        <dbReference type="ChEBI" id="CHEBI:15377"/>
        <dbReference type="ChEBI" id="CHEBI:43474"/>
        <dbReference type="ChEBI" id="CHEBI:57699"/>
        <dbReference type="ChEBI" id="CHEBI:57980"/>
        <dbReference type="EC" id="3.1.3.15"/>
    </reaction>
</comment>
<comment type="similarity">
    <text evidence="2 8">Belongs to the PHP hydrolase family. HisK subfamily.</text>
</comment>
<keyword evidence="5 8" id="KW-0378">Hydrolase</keyword>
<evidence type="ECO:0000313" key="11">
    <source>
        <dbReference type="Proteomes" id="UP001211894"/>
    </source>
</evidence>
<organism evidence="10 11">
    <name type="scientific">Bacillus changyiensis</name>
    <dbReference type="NCBI Taxonomy" id="3004103"/>
    <lineage>
        <taxon>Bacteria</taxon>
        <taxon>Bacillati</taxon>
        <taxon>Bacillota</taxon>
        <taxon>Bacilli</taxon>
        <taxon>Bacillales</taxon>
        <taxon>Bacillaceae</taxon>
        <taxon>Bacillus</taxon>
    </lineage>
</organism>
<dbReference type="InterPro" id="IPR010140">
    <property type="entry name" value="Histidinol_P_phosphatase_HisJ"/>
</dbReference>
<dbReference type="Gene3D" id="3.20.20.140">
    <property type="entry name" value="Metal-dependent hydrolases"/>
    <property type="match status" value="1"/>
</dbReference>
<evidence type="ECO:0000256" key="3">
    <source>
        <dbReference type="ARBA" id="ARBA00013085"/>
    </source>
</evidence>
<keyword evidence="11" id="KW-1185">Reference proteome</keyword>
<gene>
    <name evidence="10" type="primary">hisJ</name>
    <name evidence="10" type="ORF">PJ311_11510</name>
</gene>
<proteinExistence type="inferred from homology"/>
<evidence type="ECO:0000256" key="8">
    <source>
        <dbReference type="RuleBase" id="RU366003"/>
    </source>
</evidence>
<dbReference type="EMBL" id="JAQKAB010000007">
    <property type="protein sequence ID" value="MDA7027237.1"/>
    <property type="molecule type" value="Genomic_DNA"/>
</dbReference>
<evidence type="ECO:0000256" key="4">
    <source>
        <dbReference type="ARBA" id="ARBA00022605"/>
    </source>
</evidence>
<keyword evidence="4 8" id="KW-0028">Amino-acid biosynthesis</keyword>
<dbReference type="InterPro" id="IPR016195">
    <property type="entry name" value="Pol/histidinol_Pase-like"/>
</dbReference>
<evidence type="ECO:0000256" key="1">
    <source>
        <dbReference type="ARBA" id="ARBA00004970"/>
    </source>
</evidence>
<accession>A0ABT4X560</accession>
<dbReference type="EC" id="3.1.3.15" evidence="3 8"/>
<comment type="pathway">
    <text evidence="1 8">Amino-acid biosynthesis; L-histidine biosynthesis; L-histidine from 5-phospho-alpha-D-ribose 1-diphosphate: step 8/9.</text>
</comment>
<evidence type="ECO:0000256" key="6">
    <source>
        <dbReference type="ARBA" id="ARBA00023102"/>
    </source>
</evidence>
<evidence type="ECO:0000256" key="2">
    <source>
        <dbReference type="ARBA" id="ARBA00009152"/>
    </source>
</evidence>
<dbReference type="PANTHER" id="PTHR21039">
    <property type="entry name" value="HISTIDINOL PHOSPHATASE-RELATED"/>
    <property type="match status" value="1"/>
</dbReference>
<dbReference type="GO" id="GO:0004401">
    <property type="term" value="F:histidinol-phosphatase activity"/>
    <property type="evidence" value="ECO:0007669"/>
    <property type="project" value="UniProtKB-EC"/>
</dbReference>
<dbReference type="PANTHER" id="PTHR21039:SF0">
    <property type="entry name" value="HISTIDINOL-PHOSPHATASE"/>
    <property type="match status" value="1"/>
</dbReference>
<keyword evidence="6 8" id="KW-0368">Histidine biosynthesis</keyword>
<comment type="caution">
    <text evidence="10">The sequence shown here is derived from an EMBL/GenBank/DDBJ whole genome shotgun (WGS) entry which is preliminary data.</text>
</comment>
<dbReference type="NCBIfam" id="NF005996">
    <property type="entry name" value="PRK08123.1"/>
    <property type="match status" value="1"/>
</dbReference>
<dbReference type="SUPFAM" id="SSF89550">
    <property type="entry name" value="PHP domain-like"/>
    <property type="match status" value="1"/>
</dbReference>
<dbReference type="RefSeq" id="WP_271341083.1">
    <property type="nucleotide sequence ID" value="NZ_JAQKAB010000007.1"/>
</dbReference>
<dbReference type="NCBIfam" id="TIGR01856">
    <property type="entry name" value="hisJ_fam"/>
    <property type="match status" value="1"/>
</dbReference>
<name>A0ABT4X560_9BACI</name>
<feature type="domain" description="PHP" evidence="9">
    <location>
        <begin position="5"/>
        <end position="218"/>
    </location>
</feature>
<evidence type="ECO:0000256" key="5">
    <source>
        <dbReference type="ARBA" id="ARBA00022801"/>
    </source>
</evidence>
<evidence type="ECO:0000313" key="10">
    <source>
        <dbReference type="EMBL" id="MDA7027237.1"/>
    </source>
</evidence>
<evidence type="ECO:0000256" key="7">
    <source>
        <dbReference type="ARBA" id="ARBA00049158"/>
    </source>
</evidence>